<dbReference type="Proteomes" id="UP000708208">
    <property type="component" value="Unassembled WGS sequence"/>
</dbReference>
<evidence type="ECO:0000313" key="3">
    <source>
        <dbReference type="Proteomes" id="UP000708208"/>
    </source>
</evidence>
<evidence type="ECO:0000313" key="2">
    <source>
        <dbReference type="EMBL" id="CAG7821839.1"/>
    </source>
</evidence>
<sequence length="139" mass="16979">MTFSLNWRNLEKCARQIYDQLKDQRYFSFFGRSFEQFDWIHKSALLSSDPVLVAKYFETRCKAMRRLMNTHRTPWGRNNAIVHFVTRTEQTRRGNPHMHMLAWIKSIPRQEAIHHHHHPDNNQRQHRRRQMGELVRLCL</sequence>
<dbReference type="InterPro" id="IPR025476">
    <property type="entry name" value="Helitron_helicase-like"/>
</dbReference>
<feature type="domain" description="Helitron helicase-like" evidence="1">
    <location>
        <begin position="36"/>
        <end position="101"/>
    </location>
</feature>
<organism evidence="2 3">
    <name type="scientific">Allacma fusca</name>
    <dbReference type="NCBI Taxonomy" id="39272"/>
    <lineage>
        <taxon>Eukaryota</taxon>
        <taxon>Metazoa</taxon>
        <taxon>Ecdysozoa</taxon>
        <taxon>Arthropoda</taxon>
        <taxon>Hexapoda</taxon>
        <taxon>Collembola</taxon>
        <taxon>Symphypleona</taxon>
        <taxon>Sminthuridae</taxon>
        <taxon>Allacma</taxon>
    </lineage>
</organism>
<proteinExistence type="predicted"/>
<name>A0A8J2LFS0_9HEXA</name>
<dbReference type="AlphaFoldDB" id="A0A8J2LFS0"/>
<dbReference type="Pfam" id="PF14214">
    <property type="entry name" value="Helitron_like_N"/>
    <property type="match status" value="1"/>
</dbReference>
<keyword evidence="3" id="KW-1185">Reference proteome</keyword>
<evidence type="ECO:0000259" key="1">
    <source>
        <dbReference type="Pfam" id="PF14214"/>
    </source>
</evidence>
<comment type="caution">
    <text evidence="2">The sequence shown here is derived from an EMBL/GenBank/DDBJ whole genome shotgun (WGS) entry which is preliminary data.</text>
</comment>
<protein>
    <recommendedName>
        <fullName evidence="1">Helitron helicase-like domain-containing protein</fullName>
    </recommendedName>
</protein>
<accession>A0A8J2LFS0</accession>
<gene>
    <name evidence="2" type="ORF">AFUS01_LOCUS32147</name>
</gene>
<reference evidence="2" key="1">
    <citation type="submission" date="2021-06" db="EMBL/GenBank/DDBJ databases">
        <authorList>
            <person name="Hodson N. C."/>
            <person name="Mongue J. A."/>
            <person name="Jaron S. K."/>
        </authorList>
    </citation>
    <scope>NUCLEOTIDE SEQUENCE</scope>
</reference>
<dbReference type="EMBL" id="CAJVCH010522981">
    <property type="protein sequence ID" value="CAG7821839.1"/>
    <property type="molecule type" value="Genomic_DNA"/>
</dbReference>